<dbReference type="SUPFAM" id="SSF56601">
    <property type="entry name" value="beta-lactamase/transpeptidase-like"/>
    <property type="match status" value="1"/>
</dbReference>
<feature type="domain" description="Beta-lactamase-related" evidence="2">
    <location>
        <begin position="19"/>
        <end position="336"/>
    </location>
</feature>
<dbReference type="InterPro" id="IPR001466">
    <property type="entry name" value="Beta-lactam-related"/>
</dbReference>
<dbReference type="PANTHER" id="PTHR43283:SF11">
    <property type="entry name" value="BETA-LACTAMASE-RELATED DOMAIN-CONTAINING PROTEIN"/>
    <property type="match status" value="1"/>
</dbReference>
<dbReference type="OrthoDB" id="4281716at2"/>
<sequence>MTVSAVARALRDQPDAPLGAVVGHARRGLVEIAADGLRTTGGEPVTAGTIFDLASVSKVAGTTSAVHRLAHLGELDLDSAVSRFLPGSPCDRRTTIRDLLTHRAGLWEWQPFYLADDPSRAVDVLPLRYTPGTARHYSDVGFMLLGRVIEAVTGSGLAIAVQHLVHGPLGMRSTGFGPVTGVVAASSVGDRAEERMVATGEPYPIVLESRRPHRWRDEEIIGEANDGNCFHAFAGVSGHAGLFSDAADLLALGSSLAREDPHDLWGEAVSADVFRDGPDAGQALGWRSMPIALEGRRTRMLWHPGFTGCALGFVPGEDLAVVLLTNRLFAETPRPVADLWASALTAVPDLDVLPEREQLP</sequence>
<keyword evidence="4" id="KW-1185">Reference proteome</keyword>
<dbReference type="Gene3D" id="3.40.710.10">
    <property type="entry name" value="DD-peptidase/beta-lactamase superfamily"/>
    <property type="match status" value="1"/>
</dbReference>
<dbReference type="EMBL" id="VRSV01000002">
    <property type="protein sequence ID" value="TXK09691.1"/>
    <property type="molecule type" value="Genomic_DNA"/>
</dbReference>
<evidence type="ECO:0000259" key="2">
    <source>
        <dbReference type="Pfam" id="PF00144"/>
    </source>
</evidence>
<evidence type="ECO:0000256" key="1">
    <source>
        <dbReference type="ARBA" id="ARBA00022801"/>
    </source>
</evidence>
<dbReference type="InterPro" id="IPR012338">
    <property type="entry name" value="Beta-lactam/transpept-like"/>
</dbReference>
<dbReference type="InterPro" id="IPR050789">
    <property type="entry name" value="Diverse_Enzym_Activities"/>
</dbReference>
<dbReference type="Pfam" id="PF00144">
    <property type="entry name" value="Beta-lactamase"/>
    <property type="match status" value="1"/>
</dbReference>
<gene>
    <name evidence="3" type="ORF">FVP77_12360</name>
</gene>
<organism evidence="3 4">
    <name type="scientific">Microbacterium hatanonis</name>
    <dbReference type="NCBI Taxonomy" id="404366"/>
    <lineage>
        <taxon>Bacteria</taxon>
        <taxon>Bacillati</taxon>
        <taxon>Actinomycetota</taxon>
        <taxon>Actinomycetes</taxon>
        <taxon>Micrococcales</taxon>
        <taxon>Microbacteriaceae</taxon>
        <taxon>Microbacterium</taxon>
    </lineage>
</organism>
<protein>
    <submittedName>
        <fullName evidence="3">Beta-lactamase family protein</fullName>
    </submittedName>
</protein>
<dbReference type="PANTHER" id="PTHR43283">
    <property type="entry name" value="BETA-LACTAMASE-RELATED"/>
    <property type="match status" value="1"/>
</dbReference>
<dbReference type="Proteomes" id="UP000321034">
    <property type="component" value="Unassembled WGS sequence"/>
</dbReference>
<reference evidence="3 4" key="1">
    <citation type="submission" date="2019-08" db="EMBL/GenBank/DDBJ databases">
        <authorList>
            <person name="Dong K."/>
        </authorList>
    </citation>
    <scope>NUCLEOTIDE SEQUENCE [LARGE SCALE GENOMIC DNA]</scope>
    <source>
        <strain evidence="3 4">JCM14558</strain>
    </source>
</reference>
<name>A0A5C8HXG6_9MICO</name>
<dbReference type="RefSeq" id="WP_147894895.1">
    <property type="nucleotide sequence ID" value="NZ_BAAANR010000001.1"/>
</dbReference>
<keyword evidence="1" id="KW-0378">Hydrolase</keyword>
<comment type="caution">
    <text evidence="3">The sequence shown here is derived from an EMBL/GenBank/DDBJ whole genome shotgun (WGS) entry which is preliminary data.</text>
</comment>
<proteinExistence type="predicted"/>
<evidence type="ECO:0000313" key="4">
    <source>
        <dbReference type="Proteomes" id="UP000321034"/>
    </source>
</evidence>
<dbReference type="AlphaFoldDB" id="A0A5C8HXG6"/>
<accession>A0A5C8HXG6</accession>
<evidence type="ECO:0000313" key="3">
    <source>
        <dbReference type="EMBL" id="TXK09691.1"/>
    </source>
</evidence>
<dbReference type="GO" id="GO:0016787">
    <property type="term" value="F:hydrolase activity"/>
    <property type="evidence" value="ECO:0007669"/>
    <property type="project" value="UniProtKB-KW"/>
</dbReference>